<dbReference type="SUPFAM" id="SSF51735">
    <property type="entry name" value="NAD(P)-binding Rossmann-fold domains"/>
    <property type="match status" value="1"/>
</dbReference>
<dbReference type="InterPro" id="IPR036291">
    <property type="entry name" value="NAD(P)-bd_dom_sf"/>
</dbReference>
<comment type="caution">
    <text evidence="1">The sequence shown here is derived from an EMBL/GenBank/DDBJ whole genome shotgun (WGS) entry which is preliminary data.</text>
</comment>
<accession>A0ABU7K5V9</accession>
<reference evidence="1 2" key="1">
    <citation type="submission" date="2023-08" db="EMBL/GenBank/DDBJ databases">
        <authorList>
            <person name="Girao M."/>
            <person name="Carvalho M.F."/>
        </authorList>
    </citation>
    <scope>NUCLEOTIDE SEQUENCE [LARGE SCALE GENOMIC DNA]</scope>
    <source>
        <strain evidence="1 2">CT-R113</strain>
    </source>
</reference>
<name>A0ABU7K5V9_9ACTN</name>
<organism evidence="1 2">
    <name type="scientific">Nocardiopsis codii</name>
    <dbReference type="NCBI Taxonomy" id="3065942"/>
    <lineage>
        <taxon>Bacteria</taxon>
        <taxon>Bacillati</taxon>
        <taxon>Actinomycetota</taxon>
        <taxon>Actinomycetes</taxon>
        <taxon>Streptosporangiales</taxon>
        <taxon>Nocardiopsidaceae</taxon>
        <taxon>Nocardiopsis</taxon>
    </lineage>
</organism>
<dbReference type="EMBL" id="JAUZMY010000008">
    <property type="protein sequence ID" value="MEE2037635.1"/>
    <property type="molecule type" value="Genomic_DNA"/>
</dbReference>
<sequence>MPTIAVVGAGPSMGLAIARTQEKLQALADRLGAEGVTAEGVTAKAFTADVTDRPSLTAALDAAKERFGGMARRDFLRGVELPGTRVLPRIRAERGTP</sequence>
<keyword evidence="2" id="KW-1185">Reference proteome</keyword>
<proteinExistence type="predicted"/>
<protein>
    <submittedName>
        <fullName evidence="1">Uncharacterized protein</fullName>
    </submittedName>
</protein>
<gene>
    <name evidence="1" type="ORF">Q8791_10435</name>
</gene>
<dbReference type="Proteomes" id="UP001356095">
    <property type="component" value="Unassembled WGS sequence"/>
</dbReference>
<dbReference type="Gene3D" id="3.40.50.720">
    <property type="entry name" value="NAD(P)-binding Rossmann-like Domain"/>
    <property type="match status" value="1"/>
</dbReference>
<dbReference type="RefSeq" id="WP_330091431.1">
    <property type="nucleotide sequence ID" value="NZ_JAUZMY010000008.1"/>
</dbReference>
<evidence type="ECO:0000313" key="1">
    <source>
        <dbReference type="EMBL" id="MEE2037635.1"/>
    </source>
</evidence>
<evidence type="ECO:0000313" key="2">
    <source>
        <dbReference type="Proteomes" id="UP001356095"/>
    </source>
</evidence>